<reference evidence="3" key="1">
    <citation type="submission" date="2021-04" db="EMBL/GenBank/DDBJ databases">
        <authorList>
            <consortium name="Wellcome Sanger Institute Data Sharing"/>
        </authorList>
    </citation>
    <scope>NUCLEOTIDE SEQUENCE [LARGE SCALE GENOMIC DNA]</scope>
</reference>
<dbReference type="OrthoDB" id="340681at2759"/>
<feature type="region of interest" description="Disordered" evidence="1">
    <location>
        <begin position="460"/>
        <end position="534"/>
    </location>
</feature>
<dbReference type="InterPro" id="IPR045576">
    <property type="entry name" value="RPC5_C"/>
</dbReference>
<feature type="region of interest" description="Disordered" evidence="1">
    <location>
        <begin position="146"/>
        <end position="171"/>
    </location>
</feature>
<dbReference type="GeneTree" id="ENSGT00390000016123"/>
<protein>
    <recommendedName>
        <fullName evidence="2">DNA-directed RNA polymerase III subunit RPC5 C-terminal domain-containing protein</fullName>
    </recommendedName>
</protein>
<dbReference type="Proteomes" id="UP000265040">
    <property type="component" value="Chromosome 19"/>
</dbReference>
<dbReference type="Pfam" id="PF19725">
    <property type="entry name" value="RPC5_C"/>
    <property type="match status" value="1"/>
</dbReference>
<dbReference type="PANTHER" id="PTHR12069">
    <property type="entry name" value="DNA-DIRECTED RNA POLYMERASES III 80 KDA POLYPEPTIDE RNA POLYMERASE III SUBUNIT 5"/>
    <property type="match status" value="1"/>
</dbReference>
<dbReference type="OMA" id="KSTCSPH"/>
<feature type="compositionally biased region" description="Polar residues" evidence="1">
    <location>
        <begin position="501"/>
        <end position="522"/>
    </location>
</feature>
<dbReference type="RefSeq" id="XP_026207566.1">
    <property type="nucleotide sequence ID" value="XM_026351781.1"/>
</dbReference>
<reference evidence="3" key="3">
    <citation type="submission" date="2025-09" db="UniProtKB">
        <authorList>
            <consortium name="Ensembl"/>
        </authorList>
    </citation>
    <scope>IDENTIFICATION</scope>
</reference>
<dbReference type="Ensembl" id="ENSATET00000005170.3">
    <property type="protein sequence ID" value="ENSATEP00000005087.1"/>
    <property type="gene ID" value="ENSATEG00000003519.3"/>
</dbReference>
<evidence type="ECO:0000256" key="1">
    <source>
        <dbReference type="SAM" id="MobiDB-lite"/>
    </source>
</evidence>
<evidence type="ECO:0000313" key="3">
    <source>
        <dbReference type="Ensembl" id="ENSATEP00000005087.1"/>
    </source>
</evidence>
<dbReference type="PANTHER" id="PTHR12069:SF0">
    <property type="entry name" value="DNA-DIRECTED RNA POLYMERASE III SUBUNIT RPC5"/>
    <property type="match status" value="1"/>
</dbReference>
<dbReference type="Pfam" id="PF04801">
    <property type="entry name" value="RPC5"/>
    <property type="match status" value="1"/>
</dbReference>
<dbReference type="FunCoup" id="A0A3Q1H9F5">
    <property type="interactions" value="1281"/>
</dbReference>
<dbReference type="GO" id="GO:0005666">
    <property type="term" value="C:RNA polymerase III complex"/>
    <property type="evidence" value="ECO:0007669"/>
    <property type="project" value="TreeGrafter"/>
</dbReference>
<dbReference type="InterPro" id="IPR006886">
    <property type="entry name" value="RNA_pol_III_Rpc5"/>
</dbReference>
<evidence type="ECO:0000313" key="4">
    <source>
        <dbReference type="Proteomes" id="UP000265040"/>
    </source>
</evidence>
<name>A0A3Q1H9F5_ANATE</name>
<dbReference type="AlphaFoldDB" id="A0A3Q1H9F5"/>
<organism evidence="3 4">
    <name type="scientific">Anabas testudineus</name>
    <name type="common">Climbing perch</name>
    <name type="synonym">Anthias testudineus</name>
    <dbReference type="NCBI Taxonomy" id="64144"/>
    <lineage>
        <taxon>Eukaryota</taxon>
        <taxon>Metazoa</taxon>
        <taxon>Chordata</taxon>
        <taxon>Craniata</taxon>
        <taxon>Vertebrata</taxon>
        <taxon>Euteleostomi</taxon>
        <taxon>Actinopterygii</taxon>
        <taxon>Neopterygii</taxon>
        <taxon>Teleostei</taxon>
        <taxon>Neoteleostei</taxon>
        <taxon>Acanthomorphata</taxon>
        <taxon>Anabantaria</taxon>
        <taxon>Anabantiformes</taxon>
        <taxon>Anabantoidei</taxon>
        <taxon>Anabantidae</taxon>
        <taxon>Anabas</taxon>
    </lineage>
</organism>
<feature type="compositionally biased region" description="Basic and acidic residues" evidence="1">
    <location>
        <begin position="146"/>
        <end position="156"/>
    </location>
</feature>
<dbReference type="STRING" id="64144.ENSATEP00000005087"/>
<feature type="domain" description="DNA-directed RNA polymerase III subunit RPC5 C-terminal" evidence="2">
    <location>
        <begin position="444"/>
        <end position="686"/>
    </location>
</feature>
<sequence>MASGDDDDPIIEEIDVYLAKSLADKLYLFQYPVRPSTMTYDDVDHLVAKIKPKQQRVELEMAINTMSPNYCRSKGEQIALNVDGTAYDETNTYSVKMMDKQTFSSIQATTNTSRYAAAVFRKGELHITPLTGILQMRPSFSYLDKADNKTREREAANEGGDSSQDEAEDEAKAITVRFARPESEQARQRRIQSYEFLQKKQAEEPWVHLHYHGVKDSRSEHERQYLFCQSVDASENTELVKTPKEYLAMLMPPLAEEKVVKPVGPSNVLSMAQLRTLPLGEQVKTLMKNVKVMPFANLMGLLASGTDSTSVLRSIQQVALLVQGNWVVKSDVLYPKNTCSAHSGVPAEVLCRGRDFVMWRFTLERSVMRKEIASIIKLPPEDVKEFLEHVAAPRINRGWEFLLPTDVDFIKKHPDVAHRQHMLWLGIQSKLEKVFNLSKEDFMPKNTPQPEPIHVSGEQRLQVAQDRAKENQLSLQKDLDARRAGSSVQRPIATSEDEPMDTSSSLSSIPNGSVNGYPNATSPGFDYTNGGGPANIPSPELQDFVIKTFGKHFVLTLNELKRLLNLHVASMPVGQPVFHSISDHMLQDAVLLCHCKQIMVPFPAQSTAAPDEQKVFGLWETGQDFDKHRRLLYDMFTKNYRLRRNMIQAKLAEELGDVPKSDVDRLLNECCKSHAGMWYLKGTIQS</sequence>
<gene>
    <name evidence="3" type="primary">POLR3E</name>
</gene>
<accession>A0A3Q1H9F5</accession>
<dbReference type="GO" id="GO:0042797">
    <property type="term" value="P:tRNA transcription by RNA polymerase III"/>
    <property type="evidence" value="ECO:0007669"/>
    <property type="project" value="TreeGrafter"/>
</dbReference>
<evidence type="ECO:0000259" key="2">
    <source>
        <dbReference type="Pfam" id="PF19725"/>
    </source>
</evidence>
<dbReference type="GeneID" id="113156560"/>
<proteinExistence type="predicted"/>
<reference evidence="3" key="2">
    <citation type="submission" date="2025-08" db="UniProtKB">
        <authorList>
            <consortium name="Ensembl"/>
        </authorList>
    </citation>
    <scope>IDENTIFICATION</scope>
</reference>
<dbReference type="InParanoid" id="A0A3Q1H9F5"/>
<keyword evidence="4" id="KW-1185">Reference proteome</keyword>